<proteinExistence type="predicted"/>
<dbReference type="EMBL" id="LATX01001568">
    <property type="protein sequence ID" value="KTB40588.1"/>
    <property type="molecule type" value="Genomic_DNA"/>
</dbReference>
<evidence type="ECO:0000313" key="2">
    <source>
        <dbReference type="Proteomes" id="UP000054988"/>
    </source>
</evidence>
<comment type="caution">
    <text evidence="1">The sequence shown here is derived from an EMBL/GenBank/DDBJ whole genome shotgun (WGS) entry which is preliminary data.</text>
</comment>
<evidence type="ECO:0000313" key="1">
    <source>
        <dbReference type="EMBL" id="KTB40588.1"/>
    </source>
</evidence>
<protein>
    <submittedName>
        <fullName evidence="1">Uncharacterized protein</fullName>
    </submittedName>
</protein>
<gene>
    <name evidence="1" type="ORF">WG66_6836</name>
</gene>
<name>A0A0W0FWA0_MONRR</name>
<sequence>MPVQLSVVRDGIDPERTKIAIQLHLVGKDIWVIRSHLTLVLNLSRTCNPDGFYNSSSLNSDVLPDLVHQVYRRTH</sequence>
<accession>A0A0W0FWA0</accession>
<dbReference type="AlphaFoldDB" id="A0A0W0FWA0"/>
<organism evidence="1 2">
    <name type="scientific">Moniliophthora roreri</name>
    <name type="common">Frosty pod rot fungus</name>
    <name type="synonym">Monilia roreri</name>
    <dbReference type="NCBI Taxonomy" id="221103"/>
    <lineage>
        <taxon>Eukaryota</taxon>
        <taxon>Fungi</taxon>
        <taxon>Dikarya</taxon>
        <taxon>Basidiomycota</taxon>
        <taxon>Agaricomycotina</taxon>
        <taxon>Agaricomycetes</taxon>
        <taxon>Agaricomycetidae</taxon>
        <taxon>Agaricales</taxon>
        <taxon>Marasmiineae</taxon>
        <taxon>Marasmiaceae</taxon>
        <taxon>Moniliophthora</taxon>
    </lineage>
</organism>
<reference evidence="1 2" key="1">
    <citation type="submission" date="2015-12" db="EMBL/GenBank/DDBJ databases">
        <title>Draft genome sequence of Moniliophthora roreri, the causal agent of frosty pod rot of cacao.</title>
        <authorList>
            <person name="Aime M.C."/>
            <person name="Diaz-Valderrama J.R."/>
            <person name="Kijpornyongpan T."/>
            <person name="Phillips-Mora W."/>
        </authorList>
    </citation>
    <scope>NUCLEOTIDE SEQUENCE [LARGE SCALE GENOMIC DNA]</scope>
    <source>
        <strain evidence="1 2">MCA 2952</strain>
    </source>
</reference>
<dbReference type="Proteomes" id="UP000054988">
    <property type="component" value="Unassembled WGS sequence"/>
</dbReference>